<evidence type="ECO:0000256" key="1">
    <source>
        <dbReference type="SAM" id="MobiDB-lite"/>
    </source>
</evidence>
<evidence type="ECO:0000259" key="2">
    <source>
        <dbReference type="Pfam" id="PF13547"/>
    </source>
</evidence>
<keyword evidence="4" id="KW-1185">Reference proteome</keyword>
<dbReference type="InterPro" id="IPR025195">
    <property type="entry name" value="GTA_TIM_dom"/>
</dbReference>
<dbReference type="EMBL" id="VFRP01000011">
    <property type="protein sequence ID" value="TPE50134.1"/>
    <property type="molecule type" value="Genomic_DNA"/>
</dbReference>
<dbReference type="Pfam" id="PF13547">
    <property type="entry name" value="GTA_TIM"/>
    <property type="match status" value="1"/>
</dbReference>
<protein>
    <recommendedName>
        <fullName evidence="2">GTA TIM-barrel-like domain-containing protein</fullName>
    </recommendedName>
</protein>
<feature type="compositionally biased region" description="Low complexity" evidence="1">
    <location>
        <begin position="115"/>
        <end position="154"/>
    </location>
</feature>
<feature type="compositionally biased region" description="Basic residues" evidence="1">
    <location>
        <begin position="155"/>
        <end position="165"/>
    </location>
</feature>
<evidence type="ECO:0000313" key="3">
    <source>
        <dbReference type="EMBL" id="TPE50134.1"/>
    </source>
</evidence>
<organism evidence="3 4">
    <name type="scientific">Amaricoccus solimangrovi</name>
    <dbReference type="NCBI Taxonomy" id="2589815"/>
    <lineage>
        <taxon>Bacteria</taxon>
        <taxon>Pseudomonadati</taxon>
        <taxon>Pseudomonadota</taxon>
        <taxon>Alphaproteobacteria</taxon>
        <taxon>Rhodobacterales</taxon>
        <taxon>Paracoccaceae</taxon>
        <taxon>Amaricoccus</taxon>
    </lineage>
</organism>
<feature type="region of interest" description="Disordered" evidence="1">
    <location>
        <begin position="38"/>
        <end position="65"/>
    </location>
</feature>
<comment type="caution">
    <text evidence="3">The sequence shown here is derived from an EMBL/GenBank/DDBJ whole genome shotgun (WGS) entry which is preliminary data.</text>
</comment>
<evidence type="ECO:0000313" key="4">
    <source>
        <dbReference type="Proteomes" id="UP000319255"/>
    </source>
</evidence>
<feature type="domain" description="GTA TIM-barrel-like" evidence="2">
    <location>
        <begin position="185"/>
        <end position="247"/>
    </location>
</feature>
<dbReference type="Proteomes" id="UP000319255">
    <property type="component" value="Unassembled WGS sequence"/>
</dbReference>
<dbReference type="OrthoDB" id="8445115at2"/>
<accession>A0A501WPU2</accession>
<reference evidence="3 4" key="1">
    <citation type="submission" date="2019-06" db="EMBL/GenBank/DDBJ databases">
        <title>A novel bacterium of genus Amaricoccus, isolated from marine sediment.</title>
        <authorList>
            <person name="Huang H."/>
            <person name="Mo K."/>
            <person name="Hu Y."/>
        </authorList>
    </citation>
    <scope>NUCLEOTIDE SEQUENCE [LARGE SCALE GENOMIC DNA]</scope>
    <source>
        <strain evidence="3 4">HB172011</strain>
    </source>
</reference>
<feature type="compositionally biased region" description="Polar residues" evidence="1">
    <location>
        <begin position="99"/>
        <end position="109"/>
    </location>
</feature>
<sequence>MDQRRPHPHHNQRPRKVLLPLIGFRVRDLAKLAATGRQPGVCSSTSMRSGPRLMSISSRSTNVRPWPTGARETIISMTIRRRVASRSTTSIISRRTSRAGNTSPGTTPATRIARRGSGPRSRTGRTARTGSFGERRSATGSGTRTATARAGSAPPRRRAGPRTRSRSGLPKAAAPRSTWAPISRTFAAINTSESGLPRFSGGVRDDFMPRQYLRAVIEWWRDNGSAILDPANVLVWAWDARPWPECPNFAWE</sequence>
<gene>
    <name evidence="3" type="ORF">FJM51_12125</name>
</gene>
<proteinExistence type="predicted"/>
<name>A0A501WPU2_9RHOB</name>
<dbReference type="AlphaFoldDB" id="A0A501WPU2"/>
<feature type="compositionally biased region" description="Low complexity" evidence="1">
    <location>
        <begin position="85"/>
        <end position="94"/>
    </location>
</feature>
<feature type="region of interest" description="Disordered" evidence="1">
    <location>
        <begin position="83"/>
        <end position="177"/>
    </location>
</feature>